<proteinExistence type="predicted"/>
<name>A0A4Y2LZT7_ARAVE</name>
<keyword evidence="2" id="KW-1185">Reference proteome</keyword>
<comment type="caution">
    <text evidence="1">The sequence shown here is derived from an EMBL/GenBank/DDBJ whole genome shotgun (WGS) entry which is preliminary data.</text>
</comment>
<accession>A0A4Y2LZT7</accession>
<evidence type="ECO:0000313" key="1">
    <source>
        <dbReference type="EMBL" id="GBN19992.1"/>
    </source>
</evidence>
<dbReference type="Proteomes" id="UP000499080">
    <property type="component" value="Unassembled WGS sequence"/>
</dbReference>
<reference evidence="1 2" key="1">
    <citation type="journal article" date="2019" name="Sci. Rep.">
        <title>Orb-weaving spider Araneus ventricosus genome elucidates the spidroin gene catalogue.</title>
        <authorList>
            <person name="Kono N."/>
            <person name="Nakamura H."/>
            <person name="Ohtoshi R."/>
            <person name="Moran D.A.P."/>
            <person name="Shinohara A."/>
            <person name="Yoshida Y."/>
            <person name="Fujiwara M."/>
            <person name="Mori M."/>
            <person name="Tomita M."/>
            <person name="Arakawa K."/>
        </authorList>
    </citation>
    <scope>NUCLEOTIDE SEQUENCE [LARGE SCALE GENOMIC DNA]</scope>
</reference>
<sequence length="71" mass="8407">DVLIQLTCRWPQNVPRHFNVEINCIFYKRNTKVDSADNMELEVTGHGQLFDSIRNIYVDNERKISKVTNRI</sequence>
<feature type="non-terminal residue" evidence="1">
    <location>
        <position position="1"/>
    </location>
</feature>
<organism evidence="1 2">
    <name type="scientific">Araneus ventricosus</name>
    <name type="common">Orbweaver spider</name>
    <name type="synonym">Epeira ventricosa</name>
    <dbReference type="NCBI Taxonomy" id="182803"/>
    <lineage>
        <taxon>Eukaryota</taxon>
        <taxon>Metazoa</taxon>
        <taxon>Ecdysozoa</taxon>
        <taxon>Arthropoda</taxon>
        <taxon>Chelicerata</taxon>
        <taxon>Arachnida</taxon>
        <taxon>Araneae</taxon>
        <taxon>Araneomorphae</taxon>
        <taxon>Entelegynae</taxon>
        <taxon>Araneoidea</taxon>
        <taxon>Araneidae</taxon>
        <taxon>Araneus</taxon>
    </lineage>
</organism>
<evidence type="ECO:0000313" key="2">
    <source>
        <dbReference type="Proteomes" id="UP000499080"/>
    </source>
</evidence>
<dbReference type="AlphaFoldDB" id="A0A4Y2LZT7"/>
<gene>
    <name evidence="1" type="ORF">AVEN_194247_1</name>
</gene>
<protein>
    <submittedName>
        <fullName evidence="1">Uncharacterized protein</fullName>
    </submittedName>
</protein>
<dbReference type="EMBL" id="BGPR01120905">
    <property type="protein sequence ID" value="GBN19992.1"/>
    <property type="molecule type" value="Genomic_DNA"/>
</dbReference>